<dbReference type="AlphaFoldDB" id="A0A9W7G785"/>
<feature type="region of interest" description="Disordered" evidence="1">
    <location>
        <begin position="1"/>
        <end position="29"/>
    </location>
</feature>
<evidence type="ECO:0000256" key="1">
    <source>
        <dbReference type="SAM" id="MobiDB-lite"/>
    </source>
</evidence>
<protein>
    <recommendedName>
        <fullName evidence="4">Protein kinase domain-containing protein</fullName>
    </recommendedName>
</protein>
<proteinExistence type="predicted"/>
<feature type="compositionally biased region" description="Low complexity" evidence="1">
    <location>
        <begin position="1"/>
        <end position="21"/>
    </location>
</feature>
<feature type="compositionally biased region" description="Polar residues" evidence="1">
    <location>
        <begin position="567"/>
        <end position="581"/>
    </location>
</feature>
<evidence type="ECO:0008006" key="4">
    <source>
        <dbReference type="Google" id="ProtNLM"/>
    </source>
</evidence>
<dbReference type="PANTHER" id="PTHR44167">
    <property type="entry name" value="OVARIAN-SPECIFIC SERINE/THREONINE-PROTEIN KINASE LOK-RELATED"/>
    <property type="match status" value="1"/>
</dbReference>
<dbReference type="SUPFAM" id="SSF56112">
    <property type="entry name" value="Protein kinase-like (PK-like)"/>
    <property type="match status" value="1"/>
</dbReference>
<dbReference type="Gene3D" id="1.10.510.10">
    <property type="entry name" value="Transferase(Phosphotransferase) domain 1"/>
    <property type="match status" value="1"/>
</dbReference>
<feature type="compositionally biased region" description="Low complexity" evidence="1">
    <location>
        <begin position="313"/>
        <end position="330"/>
    </location>
</feature>
<dbReference type="GO" id="GO:0005737">
    <property type="term" value="C:cytoplasm"/>
    <property type="evidence" value="ECO:0007669"/>
    <property type="project" value="TreeGrafter"/>
</dbReference>
<feature type="region of interest" description="Disordered" evidence="1">
    <location>
        <begin position="475"/>
        <end position="506"/>
    </location>
</feature>
<dbReference type="Proteomes" id="UP001165065">
    <property type="component" value="Unassembled WGS sequence"/>
</dbReference>
<feature type="region of interest" description="Disordered" evidence="1">
    <location>
        <begin position="560"/>
        <end position="605"/>
    </location>
</feature>
<gene>
    <name evidence="2" type="ORF">TrCOL_g4761</name>
</gene>
<dbReference type="PANTHER" id="PTHR44167:SF31">
    <property type="entry name" value="PROTEIN CBG02007"/>
    <property type="match status" value="1"/>
</dbReference>
<sequence>MLKSSSSSSYSAPSTRASSSSFGPPDSKEWGESFLYTDSEGFKEKVKGKTGTKKYGGWEDIKGCKEGEVRERVWNNSLYLLRIYPSHGWDALISFSPPSSPLASTVIRSPYSSPSLAFSPPLSLQTIIHGFPSPLRTHPLTKHPGPGNLHELNMPSWIFVAGGSRVGGGGLIVAVVKAIMKQLLRKVKEIHQSAYVHRNINSLTVECRFAYDGGVEGRRGEVDEYVMVEVLGEEIAVDVWTKEYDNKGQPTNTVFRSNSIDACRHPPPTSSPEMTSPPLLFQGPRWLRCLSDEIEIYNTAVLRSSDEDQHPPSLQASTLTSSSSTISSDTLARRINANSSTTTRGFIPPETIKKISESTCLSPSEEDAGNWVVEVTKREEHDKVLLRAEDVYGCGAILRHMVTGVPPHLTIASYVAKLEKRLSLQPECPTTLRAIEGVTHLARVGYGCLKLMRDMLNSDVEKRITIATALSSPWLKPSGPQTPGTLKKERGKSILDRGNGSPVIITKPETTAEGWGVPSYIKDEFNRLMEWSSAHPADDEGSDLTASSGNLQIVVEAGSKEGEELQSVPQSSPDDTFTSFATAGDEEEDEEEEEEEAEEDELPKIVVVDRKEALFESSPGGTLINNVTF</sequence>
<dbReference type="EMBL" id="BRYA01000058">
    <property type="protein sequence ID" value="GMI35662.1"/>
    <property type="molecule type" value="Genomic_DNA"/>
</dbReference>
<dbReference type="OrthoDB" id="10421650at2759"/>
<comment type="caution">
    <text evidence="2">The sequence shown here is derived from an EMBL/GenBank/DDBJ whole genome shotgun (WGS) entry which is preliminary data.</text>
</comment>
<organism evidence="2 3">
    <name type="scientific">Triparma columacea</name>
    <dbReference type="NCBI Taxonomy" id="722753"/>
    <lineage>
        <taxon>Eukaryota</taxon>
        <taxon>Sar</taxon>
        <taxon>Stramenopiles</taxon>
        <taxon>Ochrophyta</taxon>
        <taxon>Bolidophyceae</taxon>
        <taxon>Parmales</taxon>
        <taxon>Triparmaceae</taxon>
        <taxon>Triparma</taxon>
    </lineage>
</organism>
<dbReference type="GO" id="GO:0044773">
    <property type="term" value="P:mitotic DNA damage checkpoint signaling"/>
    <property type="evidence" value="ECO:0007669"/>
    <property type="project" value="TreeGrafter"/>
</dbReference>
<evidence type="ECO:0000313" key="3">
    <source>
        <dbReference type="Proteomes" id="UP001165065"/>
    </source>
</evidence>
<reference evidence="3" key="1">
    <citation type="journal article" date="2023" name="Commun. Biol.">
        <title>Genome analysis of Parmales, the sister group of diatoms, reveals the evolutionary specialization of diatoms from phago-mixotrophs to photoautotrophs.</title>
        <authorList>
            <person name="Ban H."/>
            <person name="Sato S."/>
            <person name="Yoshikawa S."/>
            <person name="Yamada K."/>
            <person name="Nakamura Y."/>
            <person name="Ichinomiya M."/>
            <person name="Sato N."/>
            <person name="Blanc-Mathieu R."/>
            <person name="Endo H."/>
            <person name="Kuwata A."/>
            <person name="Ogata H."/>
        </authorList>
    </citation>
    <scope>NUCLEOTIDE SEQUENCE [LARGE SCALE GENOMIC DNA]</scope>
</reference>
<feature type="compositionally biased region" description="Basic and acidic residues" evidence="1">
    <location>
        <begin position="486"/>
        <end position="495"/>
    </location>
</feature>
<name>A0A9W7G785_9STRA</name>
<feature type="region of interest" description="Disordered" evidence="1">
    <location>
        <begin position="305"/>
        <end position="347"/>
    </location>
</feature>
<feature type="compositionally biased region" description="Acidic residues" evidence="1">
    <location>
        <begin position="584"/>
        <end position="601"/>
    </location>
</feature>
<evidence type="ECO:0000313" key="2">
    <source>
        <dbReference type="EMBL" id="GMI35662.1"/>
    </source>
</evidence>
<keyword evidence="3" id="KW-1185">Reference proteome</keyword>
<accession>A0A9W7G785</accession>
<feature type="region of interest" description="Disordered" evidence="1">
    <location>
        <begin position="257"/>
        <end position="277"/>
    </location>
</feature>
<dbReference type="GO" id="GO:0004674">
    <property type="term" value="F:protein serine/threonine kinase activity"/>
    <property type="evidence" value="ECO:0007669"/>
    <property type="project" value="TreeGrafter"/>
</dbReference>
<dbReference type="GO" id="GO:0005634">
    <property type="term" value="C:nucleus"/>
    <property type="evidence" value="ECO:0007669"/>
    <property type="project" value="TreeGrafter"/>
</dbReference>
<dbReference type="InterPro" id="IPR011009">
    <property type="entry name" value="Kinase-like_dom_sf"/>
</dbReference>